<keyword evidence="2" id="KW-0560">Oxidoreductase</keyword>
<keyword evidence="1" id="KW-0521">NADP</keyword>
<sequence>MTMRVIQVERFGGPEVLVPTDVPDPVAGPGQAVIRVSAADVGFVETQIRAGAFGEYFTVTPPYVPGHGVTGVVTTVGDGVDPAWVGRRVAGYTGEHGGRGGYAERAVIEAAALVPVPDGLALRDAAALLHDGVTALRLFDVVGVRAGEQALVTAAAGGMGLLLVQLAHAAGARVIGAARGRRKLALVGDQGAELVVDYSEPDWADRVREATGGTGADVVLDGAGGAIGRAAFEVTARGGRFSAHGAPSGGFAALDSAEAEKRGITVSGIGDLQLGPEQMRQVLTRALAEAAEGRMRPVIGQTFPLERAADAHAAIEAREVVGRTLLLAGPPE</sequence>
<dbReference type="Pfam" id="PF08240">
    <property type="entry name" value="ADH_N"/>
    <property type="match status" value="1"/>
</dbReference>
<evidence type="ECO:0000256" key="1">
    <source>
        <dbReference type="ARBA" id="ARBA00022857"/>
    </source>
</evidence>
<gene>
    <name evidence="4" type="primary">qor</name>
    <name evidence="4" type="ORF">Airi01_070060</name>
</gene>
<dbReference type="InterPro" id="IPR036291">
    <property type="entry name" value="NAD(P)-bd_dom_sf"/>
</dbReference>
<dbReference type="EMBL" id="BSTJ01000009">
    <property type="protein sequence ID" value="GLY78739.1"/>
    <property type="molecule type" value="Genomic_DNA"/>
</dbReference>
<reference evidence="4" key="1">
    <citation type="submission" date="2023-03" db="EMBL/GenBank/DDBJ databases">
        <title>Actinoallomurus iriomotensis NBRC 103681.</title>
        <authorList>
            <person name="Ichikawa N."/>
            <person name="Sato H."/>
            <person name="Tonouchi N."/>
        </authorList>
    </citation>
    <scope>NUCLEOTIDE SEQUENCE</scope>
    <source>
        <strain evidence="4">NBRC 103681</strain>
    </source>
</reference>
<organism evidence="4 5">
    <name type="scientific">Actinoallomurus iriomotensis</name>
    <dbReference type="NCBI Taxonomy" id="478107"/>
    <lineage>
        <taxon>Bacteria</taxon>
        <taxon>Bacillati</taxon>
        <taxon>Actinomycetota</taxon>
        <taxon>Actinomycetes</taxon>
        <taxon>Streptosporangiales</taxon>
        <taxon>Thermomonosporaceae</taxon>
        <taxon>Actinoallomurus</taxon>
    </lineage>
</organism>
<dbReference type="AlphaFoldDB" id="A0A9W6RN22"/>
<evidence type="ECO:0000313" key="4">
    <source>
        <dbReference type="EMBL" id="GLY78739.1"/>
    </source>
</evidence>
<dbReference type="SUPFAM" id="SSF51735">
    <property type="entry name" value="NAD(P)-binding Rossmann-fold domains"/>
    <property type="match status" value="1"/>
</dbReference>
<dbReference type="Gene3D" id="3.90.180.10">
    <property type="entry name" value="Medium-chain alcohol dehydrogenases, catalytic domain"/>
    <property type="match status" value="1"/>
</dbReference>
<dbReference type="Gene3D" id="3.40.50.720">
    <property type="entry name" value="NAD(P)-binding Rossmann-like Domain"/>
    <property type="match status" value="1"/>
</dbReference>
<dbReference type="SUPFAM" id="SSF50129">
    <property type="entry name" value="GroES-like"/>
    <property type="match status" value="1"/>
</dbReference>
<dbReference type="SMART" id="SM00829">
    <property type="entry name" value="PKS_ER"/>
    <property type="match status" value="1"/>
</dbReference>
<evidence type="ECO:0000313" key="5">
    <source>
        <dbReference type="Proteomes" id="UP001165135"/>
    </source>
</evidence>
<dbReference type="Proteomes" id="UP001165135">
    <property type="component" value="Unassembled WGS sequence"/>
</dbReference>
<comment type="caution">
    <text evidence="4">The sequence shown here is derived from an EMBL/GenBank/DDBJ whole genome shotgun (WGS) entry which is preliminary data.</text>
</comment>
<dbReference type="InterPro" id="IPR011032">
    <property type="entry name" value="GroES-like_sf"/>
</dbReference>
<name>A0A9W6RN22_9ACTN</name>
<dbReference type="InterPro" id="IPR013154">
    <property type="entry name" value="ADH-like_N"/>
</dbReference>
<accession>A0A9W6RN22</accession>
<dbReference type="GO" id="GO:0016651">
    <property type="term" value="F:oxidoreductase activity, acting on NAD(P)H"/>
    <property type="evidence" value="ECO:0007669"/>
    <property type="project" value="TreeGrafter"/>
</dbReference>
<protein>
    <submittedName>
        <fullName evidence="4">NADPH:quinone reductase</fullName>
    </submittedName>
</protein>
<evidence type="ECO:0000256" key="2">
    <source>
        <dbReference type="ARBA" id="ARBA00023002"/>
    </source>
</evidence>
<dbReference type="Pfam" id="PF00107">
    <property type="entry name" value="ADH_zinc_N"/>
    <property type="match status" value="1"/>
</dbReference>
<proteinExistence type="predicted"/>
<dbReference type="InterPro" id="IPR020843">
    <property type="entry name" value="ER"/>
</dbReference>
<dbReference type="InterPro" id="IPR013149">
    <property type="entry name" value="ADH-like_C"/>
</dbReference>
<feature type="domain" description="Enoyl reductase (ER)" evidence="3">
    <location>
        <begin position="12"/>
        <end position="326"/>
    </location>
</feature>
<evidence type="ECO:0000259" key="3">
    <source>
        <dbReference type="SMART" id="SM00829"/>
    </source>
</evidence>
<dbReference type="GO" id="GO:0070402">
    <property type="term" value="F:NADPH binding"/>
    <property type="evidence" value="ECO:0007669"/>
    <property type="project" value="TreeGrafter"/>
</dbReference>
<dbReference type="PANTHER" id="PTHR48106">
    <property type="entry name" value="QUINONE OXIDOREDUCTASE PIG3-RELATED"/>
    <property type="match status" value="1"/>
</dbReference>